<proteinExistence type="predicted"/>
<keyword evidence="2" id="KW-1133">Transmembrane helix</keyword>
<dbReference type="EMBL" id="JAWWNJ010000060">
    <property type="protein sequence ID" value="KAK7013333.1"/>
    <property type="molecule type" value="Genomic_DNA"/>
</dbReference>
<evidence type="ECO:0000256" key="1">
    <source>
        <dbReference type="SAM" id="MobiDB-lite"/>
    </source>
</evidence>
<protein>
    <submittedName>
        <fullName evidence="3">Uncharacterized protein</fullName>
    </submittedName>
</protein>
<dbReference type="Proteomes" id="UP001362999">
    <property type="component" value="Unassembled WGS sequence"/>
</dbReference>
<evidence type="ECO:0000313" key="4">
    <source>
        <dbReference type="Proteomes" id="UP001362999"/>
    </source>
</evidence>
<organism evidence="3 4">
    <name type="scientific">Favolaschia claudopus</name>
    <dbReference type="NCBI Taxonomy" id="2862362"/>
    <lineage>
        <taxon>Eukaryota</taxon>
        <taxon>Fungi</taxon>
        <taxon>Dikarya</taxon>
        <taxon>Basidiomycota</taxon>
        <taxon>Agaricomycotina</taxon>
        <taxon>Agaricomycetes</taxon>
        <taxon>Agaricomycetidae</taxon>
        <taxon>Agaricales</taxon>
        <taxon>Marasmiineae</taxon>
        <taxon>Mycenaceae</taxon>
        <taxon>Favolaschia</taxon>
    </lineage>
</organism>
<evidence type="ECO:0000256" key="2">
    <source>
        <dbReference type="SAM" id="Phobius"/>
    </source>
</evidence>
<keyword evidence="2" id="KW-0812">Transmembrane</keyword>
<keyword evidence="2" id="KW-0472">Membrane</keyword>
<evidence type="ECO:0000313" key="3">
    <source>
        <dbReference type="EMBL" id="KAK7013333.1"/>
    </source>
</evidence>
<comment type="caution">
    <text evidence="3">The sequence shown here is derived from an EMBL/GenBank/DDBJ whole genome shotgun (WGS) entry which is preliminary data.</text>
</comment>
<reference evidence="3 4" key="1">
    <citation type="journal article" date="2024" name="J Genomics">
        <title>Draft genome sequencing and assembly of Favolaschia claudopus CIRM-BRFM 2984 isolated from oak limbs.</title>
        <authorList>
            <person name="Navarro D."/>
            <person name="Drula E."/>
            <person name="Chaduli D."/>
            <person name="Cazenave R."/>
            <person name="Ahrendt S."/>
            <person name="Wang J."/>
            <person name="Lipzen A."/>
            <person name="Daum C."/>
            <person name="Barry K."/>
            <person name="Grigoriev I.V."/>
            <person name="Favel A."/>
            <person name="Rosso M.N."/>
            <person name="Martin F."/>
        </authorList>
    </citation>
    <scope>NUCLEOTIDE SEQUENCE [LARGE SCALE GENOMIC DNA]</scope>
    <source>
        <strain evidence="3 4">CIRM-BRFM 2984</strain>
    </source>
</reference>
<feature type="compositionally biased region" description="Polar residues" evidence="1">
    <location>
        <begin position="1"/>
        <end position="13"/>
    </location>
</feature>
<sequence>MSSTPQTYSQATPSMPAPALRSQQPRVFTRPSWRFLAIGLSLIGLVLGISISRAVSRPALLPPASDPWLHIRRRKELNTDIVVASGECIFFTRVCTSVSRRSTSRPADWVVKVAQQHLIAAYLPQYLSILVAAAVHPRTFSTAHILSSTSRFRSLAHIRSASRPTAGQRCLALPTHLPESRWTGFPLICGMAACTICAAHSPASTSRSATASALALLPPVSLRTLPLMLAHTLPDVSSPPSTSRIFAYSSRRPPPRCTTTPDQSSRHPRNDVPLNWRCGCA</sequence>
<dbReference type="AlphaFoldDB" id="A0AAW0AJY0"/>
<accession>A0AAW0AJY0</accession>
<gene>
    <name evidence="3" type="ORF">R3P38DRAFT_3581287</name>
</gene>
<feature type="region of interest" description="Disordered" evidence="1">
    <location>
        <begin position="1"/>
        <end position="23"/>
    </location>
</feature>
<keyword evidence="4" id="KW-1185">Reference proteome</keyword>
<feature type="region of interest" description="Disordered" evidence="1">
    <location>
        <begin position="235"/>
        <end position="270"/>
    </location>
</feature>
<name>A0AAW0AJY0_9AGAR</name>
<feature type="transmembrane region" description="Helical" evidence="2">
    <location>
        <begin position="33"/>
        <end position="51"/>
    </location>
</feature>